<gene>
    <name evidence="2" type="ORF">ZIOFF_064228</name>
</gene>
<protein>
    <submittedName>
        <fullName evidence="2">Uncharacterized protein</fullName>
    </submittedName>
</protein>
<sequence length="114" mass="12340">MSLVIATVEETWGIGALSWAVNLCLGNKKRGVALTAMMVTMKVAIYGALLIGLLMASDPTKQTWMGCVVAVVDAAWNLYTMAVYTVFYYECRKSHGLDIIGSSVVLVRVNAVAY</sequence>
<comment type="caution">
    <text evidence="2">The sequence shown here is derived from an EMBL/GenBank/DDBJ whole genome shotgun (WGS) entry which is preliminary data.</text>
</comment>
<keyword evidence="3" id="KW-1185">Reference proteome</keyword>
<feature type="transmembrane region" description="Helical" evidence="1">
    <location>
        <begin position="63"/>
        <end position="87"/>
    </location>
</feature>
<name>A0A8J5EV69_ZINOF</name>
<proteinExistence type="predicted"/>
<evidence type="ECO:0000313" key="3">
    <source>
        <dbReference type="Proteomes" id="UP000734854"/>
    </source>
</evidence>
<keyword evidence="1" id="KW-1133">Transmembrane helix</keyword>
<organism evidence="2 3">
    <name type="scientific">Zingiber officinale</name>
    <name type="common">Ginger</name>
    <name type="synonym">Amomum zingiber</name>
    <dbReference type="NCBI Taxonomy" id="94328"/>
    <lineage>
        <taxon>Eukaryota</taxon>
        <taxon>Viridiplantae</taxon>
        <taxon>Streptophyta</taxon>
        <taxon>Embryophyta</taxon>
        <taxon>Tracheophyta</taxon>
        <taxon>Spermatophyta</taxon>
        <taxon>Magnoliopsida</taxon>
        <taxon>Liliopsida</taxon>
        <taxon>Zingiberales</taxon>
        <taxon>Zingiberaceae</taxon>
        <taxon>Zingiber</taxon>
    </lineage>
</organism>
<dbReference type="Proteomes" id="UP000734854">
    <property type="component" value="Unassembled WGS sequence"/>
</dbReference>
<dbReference type="AlphaFoldDB" id="A0A8J5EV69"/>
<reference evidence="2 3" key="1">
    <citation type="submission" date="2020-08" db="EMBL/GenBank/DDBJ databases">
        <title>Plant Genome Project.</title>
        <authorList>
            <person name="Zhang R.-G."/>
        </authorList>
    </citation>
    <scope>NUCLEOTIDE SEQUENCE [LARGE SCALE GENOMIC DNA]</scope>
    <source>
        <tissue evidence="2">Rhizome</tissue>
    </source>
</reference>
<dbReference type="EMBL" id="JACMSC010000018">
    <property type="protein sequence ID" value="KAG6475011.1"/>
    <property type="molecule type" value="Genomic_DNA"/>
</dbReference>
<accession>A0A8J5EV69</accession>
<evidence type="ECO:0000313" key="2">
    <source>
        <dbReference type="EMBL" id="KAG6475011.1"/>
    </source>
</evidence>
<keyword evidence="1" id="KW-0472">Membrane</keyword>
<keyword evidence="1" id="KW-0812">Transmembrane</keyword>
<feature type="transmembrane region" description="Helical" evidence="1">
    <location>
        <begin position="32"/>
        <end position="57"/>
    </location>
</feature>
<dbReference type="PANTHER" id="PTHR33133:SF1">
    <property type="entry name" value="EXPRESSED PROTEIN-RELATED"/>
    <property type="match status" value="1"/>
</dbReference>
<dbReference type="PANTHER" id="PTHR33133">
    <property type="entry name" value="OS08G0107100 PROTEIN-RELATED"/>
    <property type="match status" value="1"/>
</dbReference>
<evidence type="ECO:0000256" key="1">
    <source>
        <dbReference type="SAM" id="Phobius"/>
    </source>
</evidence>